<proteinExistence type="predicted"/>
<dbReference type="PANTHER" id="PTHR38480">
    <property type="entry name" value="SLR0254 PROTEIN"/>
    <property type="match status" value="1"/>
</dbReference>
<evidence type="ECO:0000256" key="1">
    <source>
        <dbReference type="ARBA" id="ARBA00004141"/>
    </source>
</evidence>
<dbReference type="AlphaFoldDB" id="M0MET5"/>
<comment type="subcellular location">
    <subcellularLocation>
        <location evidence="1">Membrane</location>
        <topology evidence="1">Multi-pass membrane protein</topology>
    </subcellularLocation>
</comment>
<dbReference type="PANTHER" id="PTHR38480:SF1">
    <property type="entry name" value="SLR0254 PROTEIN"/>
    <property type="match status" value="1"/>
</dbReference>
<dbReference type="Proteomes" id="UP000011669">
    <property type="component" value="Unassembled WGS sequence"/>
</dbReference>
<dbReference type="RefSeq" id="WP_006078248.1">
    <property type="nucleotide sequence ID" value="NZ_AOMD01000025.1"/>
</dbReference>
<evidence type="ECO:0000256" key="4">
    <source>
        <dbReference type="ARBA" id="ARBA00023136"/>
    </source>
</evidence>
<accession>M0MET5</accession>
<keyword evidence="2 5" id="KW-0812">Transmembrane</keyword>
<dbReference type="OrthoDB" id="288430at2157"/>
<dbReference type="Pfam" id="PF06271">
    <property type="entry name" value="RDD"/>
    <property type="match status" value="1"/>
</dbReference>
<feature type="transmembrane region" description="Helical" evidence="5">
    <location>
        <begin position="12"/>
        <end position="37"/>
    </location>
</feature>
<evidence type="ECO:0000259" key="6">
    <source>
        <dbReference type="Pfam" id="PF06271"/>
    </source>
</evidence>
<dbReference type="InParanoid" id="M0MET5"/>
<evidence type="ECO:0000256" key="5">
    <source>
        <dbReference type="SAM" id="Phobius"/>
    </source>
</evidence>
<evidence type="ECO:0000256" key="2">
    <source>
        <dbReference type="ARBA" id="ARBA00022692"/>
    </source>
</evidence>
<evidence type="ECO:0000313" key="7">
    <source>
        <dbReference type="EMBL" id="EMA44236.1"/>
    </source>
</evidence>
<dbReference type="GO" id="GO:0016020">
    <property type="term" value="C:membrane"/>
    <property type="evidence" value="ECO:0007669"/>
    <property type="project" value="UniProtKB-SubCell"/>
</dbReference>
<dbReference type="STRING" id="1227455.C449_11938"/>
<comment type="caution">
    <text evidence="7">The sequence shown here is derived from an EMBL/GenBank/DDBJ whole genome shotgun (WGS) entry which is preliminary data.</text>
</comment>
<keyword evidence="4 5" id="KW-0472">Membrane</keyword>
<name>M0MET5_9EURY</name>
<keyword evidence="8" id="KW-1185">Reference proteome</keyword>
<evidence type="ECO:0000313" key="8">
    <source>
        <dbReference type="Proteomes" id="UP000011669"/>
    </source>
</evidence>
<gene>
    <name evidence="7" type="ORF">C449_11938</name>
</gene>
<dbReference type="InterPro" id="IPR010432">
    <property type="entry name" value="RDD"/>
</dbReference>
<feature type="transmembrane region" description="Helical" evidence="5">
    <location>
        <begin position="43"/>
        <end position="62"/>
    </location>
</feature>
<organism evidence="7 8">
    <name type="scientific">Halococcus saccharolyticus DSM 5350</name>
    <dbReference type="NCBI Taxonomy" id="1227455"/>
    <lineage>
        <taxon>Archaea</taxon>
        <taxon>Methanobacteriati</taxon>
        <taxon>Methanobacteriota</taxon>
        <taxon>Stenosarchaea group</taxon>
        <taxon>Halobacteria</taxon>
        <taxon>Halobacteriales</taxon>
        <taxon>Halococcaceae</taxon>
        <taxon>Halococcus</taxon>
    </lineage>
</organism>
<dbReference type="EMBL" id="AOMD01000025">
    <property type="protein sequence ID" value="EMA44236.1"/>
    <property type="molecule type" value="Genomic_DNA"/>
</dbReference>
<sequence length="133" mass="15012">MSDKVRFEEANVVRRAAAVTVDTILLILVLSVSAVTMDMNSTVVFVLSIGISQFAYFFLFEAMTGRTIGKMMTGIEVRRADGSRIDASSSFTRNVWRFVDSIFYYTVGILAILESDEKQRIGDRRARTIVVRR</sequence>
<protein>
    <submittedName>
        <fullName evidence="7">RDD domain-containing protein</fullName>
    </submittedName>
</protein>
<reference evidence="7 8" key="1">
    <citation type="journal article" date="2014" name="PLoS Genet.">
        <title>Phylogenetically driven sequencing of extremely halophilic archaea reveals strategies for static and dynamic osmo-response.</title>
        <authorList>
            <person name="Becker E.A."/>
            <person name="Seitzer P.M."/>
            <person name="Tritt A."/>
            <person name="Larsen D."/>
            <person name="Krusor M."/>
            <person name="Yao A.I."/>
            <person name="Wu D."/>
            <person name="Madern D."/>
            <person name="Eisen J.A."/>
            <person name="Darling A.E."/>
            <person name="Facciotti M.T."/>
        </authorList>
    </citation>
    <scope>NUCLEOTIDE SEQUENCE [LARGE SCALE GENOMIC DNA]</scope>
    <source>
        <strain evidence="7 8">DSM 5350</strain>
    </source>
</reference>
<keyword evidence="3 5" id="KW-1133">Transmembrane helix</keyword>
<evidence type="ECO:0000256" key="3">
    <source>
        <dbReference type="ARBA" id="ARBA00022989"/>
    </source>
</evidence>
<feature type="domain" description="RDD" evidence="6">
    <location>
        <begin position="10"/>
        <end position="126"/>
    </location>
</feature>